<dbReference type="Proteomes" id="UP001497480">
    <property type="component" value="Unassembled WGS sequence"/>
</dbReference>
<evidence type="ECO:0000313" key="3">
    <source>
        <dbReference type="EMBL" id="CAL0302420.1"/>
    </source>
</evidence>
<dbReference type="GO" id="GO:0003676">
    <property type="term" value="F:nucleic acid binding"/>
    <property type="evidence" value="ECO:0007669"/>
    <property type="project" value="InterPro"/>
</dbReference>
<dbReference type="PANTHER" id="PTHR35317">
    <property type="entry name" value="OS04G0629600 PROTEIN"/>
    <property type="match status" value="1"/>
</dbReference>
<protein>
    <recommendedName>
        <fullName evidence="2">Retrovirus-related Pol polyprotein from transposon TNT 1-94-like beta-barrel domain-containing protein</fullName>
    </recommendedName>
</protein>
<organism evidence="3 4">
    <name type="scientific">Lupinus luteus</name>
    <name type="common">European yellow lupine</name>
    <dbReference type="NCBI Taxonomy" id="3873"/>
    <lineage>
        <taxon>Eukaryota</taxon>
        <taxon>Viridiplantae</taxon>
        <taxon>Streptophyta</taxon>
        <taxon>Embryophyta</taxon>
        <taxon>Tracheophyta</taxon>
        <taxon>Spermatophyta</taxon>
        <taxon>Magnoliopsida</taxon>
        <taxon>eudicotyledons</taxon>
        <taxon>Gunneridae</taxon>
        <taxon>Pentapetalae</taxon>
        <taxon>rosids</taxon>
        <taxon>fabids</taxon>
        <taxon>Fabales</taxon>
        <taxon>Fabaceae</taxon>
        <taxon>Papilionoideae</taxon>
        <taxon>50 kb inversion clade</taxon>
        <taxon>genistoids sensu lato</taxon>
        <taxon>core genistoids</taxon>
        <taxon>Genisteae</taxon>
        <taxon>Lupinus</taxon>
    </lineage>
</organism>
<feature type="domain" description="Retrovirus-related Pol polyprotein from transposon TNT 1-94-like beta-barrel" evidence="2">
    <location>
        <begin position="232"/>
        <end position="312"/>
    </location>
</feature>
<evidence type="ECO:0000256" key="1">
    <source>
        <dbReference type="SAM" id="Coils"/>
    </source>
</evidence>
<dbReference type="InterPro" id="IPR036875">
    <property type="entry name" value="Znf_CCHC_sf"/>
</dbReference>
<keyword evidence="4" id="KW-1185">Reference proteome</keyword>
<accession>A0AAV1VZH0</accession>
<evidence type="ECO:0000259" key="2">
    <source>
        <dbReference type="Pfam" id="PF22936"/>
    </source>
</evidence>
<proteinExistence type="predicted"/>
<gene>
    <name evidence="3" type="ORF">LLUT_LOCUS3480</name>
</gene>
<dbReference type="AlphaFoldDB" id="A0AAV1VZH0"/>
<sequence>MKKDGKALFLIHQCVDGANFDKIEGAKTAKEAWDSLEKSHEGADKIKKVKLQTLRRKYELLQMEENESVSAYLAKILSLTNQMKACGKVFKVKFVIEKVLRTLTPKYDHIIVAIEESKDLENYKLEELQSSLEAHEQRLKERLGDSSDDQALQAHQSKKFVGQWSKNRRSKDKCQNHNCRKYGHFAAECRENRSSTNRDDEVKLTQGNDSDEGEHYLLMATIKNNDEESDVWYLDTGCSNHMIGKKDWFTFLDESTKSKVKFADNSAVTAEGIGKIMIQRKDGKKAYISNVLYVPKMKSKLISLGQLLEKGYSMEMNDGMLRIFDQDKNNILKAPLSSNRTFKIGIQVGDQNCFLSTSEKDSW</sequence>
<comment type="caution">
    <text evidence="3">The sequence shown here is derived from an EMBL/GenBank/DDBJ whole genome shotgun (WGS) entry which is preliminary data.</text>
</comment>
<evidence type="ECO:0000313" key="4">
    <source>
        <dbReference type="Proteomes" id="UP001497480"/>
    </source>
</evidence>
<feature type="coiled-coil region" evidence="1">
    <location>
        <begin position="118"/>
        <end position="145"/>
    </location>
</feature>
<dbReference type="PANTHER" id="PTHR35317:SF35">
    <property type="entry name" value="DUF4219 DOMAIN-CONTAINING PROTEIN"/>
    <property type="match status" value="1"/>
</dbReference>
<dbReference type="InterPro" id="IPR054722">
    <property type="entry name" value="PolX-like_BBD"/>
</dbReference>
<dbReference type="SUPFAM" id="SSF57756">
    <property type="entry name" value="Retrovirus zinc finger-like domains"/>
    <property type="match status" value="1"/>
</dbReference>
<keyword evidence="1" id="KW-0175">Coiled coil</keyword>
<dbReference type="EMBL" id="CAXHTB010000002">
    <property type="protein sequence ID" value="CAL0302420.1"/>
    <property type="molecule type" value="Genomic_DNA"/>
</dbReference>
<dbReference type="GO" id="GO:0008270">
    <property type="term" value="F:zinc ion binding"/>
    <property type="evidence" value="ECO:0007669"/>
    <property type="project" value="InterPro"/>
</dbReference>
<dbReference type="Pfam" id="PF22936">
    <property type="entry name" value="Pol_BBD"/>
    <property type="match status" value="1"/>
</dbReference>
<name>A0AAV1VZH0_LUPLU</name>
<reference evidence="3 4" key="1">
    <citation type="submission" date="2024-03" db="EMBL/GenBank/DDBJ databases">
        <authorList>
            <person name="Martinez-Hernandez J."/>
        </authorList>
    </citation>
    <scope>NUCLEOTIDE SEQUENCE [LARGE SCALE GENOMIC DNA]</scope>
</reference>
<dbReference type="Pfam" id="PF14223">
    <property type="entry name" value="Retrotran_gag_2"/>
    <property type="match status" value="1"/>
</dbReference>